<name>A0A6J4UDW7_9SPHN</name>
<feature type="compositionally biased region" description="Low complexity" evidence="1">
    <location>
        <begin position="79"/>
        <end position="95"/>
    </location>
</feature>
<protein>
    <submittedName>
        <fullName evidence="2">Transcriptional regulator, ArsR family</fullName>
    </submittedName>
</protein>
<feature type="region of interest" description="Disordered" evidence="1">
    <location>
        <begin position="23"/>
        <end position="102"/>
    </location>
</feature>
<evidence type="ECO:0000313" key="2">
    <source>
        <dbReference type="EMBL" id="CAA9545763.1"/>
    </source>
</evidence>
<dbReference type="EMBL" id="CADCWD010000083">
    <property type="protein sequence ID" value="CAA9545763.1"/>
    <property type="molecule type" value="Genomic_DNA"/>
</dbReference>
<sequence length="102" mass="10627">WTDSQPFPIPPAGKWSNCSVRVSEARARSGSNSRSAPPQCPSISRPCARRASSVSGWTGSGASTASIPTASPRWKPGSRRCAASGAAASTPSNANSRRRTRN</sequence>
<accession>A0A6J4UDW7</accession>
<dbReference type="AlphaFoldDB" id="A0A6J4UDW7"/>
<gene>
    <name evidence="2" type="ORF">AVDCRST_MAG23-2535</name>
</gene>
<evidence type="ECO:0000256" key="1">
    <source>
        <dbReference type="SAM" id="MobiDB-lite"/>
    </source>
</evidence>
<organism evidence="2">
    <name type="scientific">uncultured Sphingosinicella sp</name>
    <dbReference type="NCBI Taxonomy" id="478748"/>
    <lineage>
        <taxon>Bacteria</taxon>
        <taxon>Pseudomonadati</taxon>
        <taxon>Pseudomonadota</taxon>
        <taxon>Alphaproteobacteria</taxon>
        <taxon>Sphingomonadales</taxon>
        <taxon>Sphingosinicellaceae</taxon>
        <taxon>Sphingosinicella</taxon>
        <taxon>environmental samples</taxon>
    </lineage>
</organism>
<feature type="non-terminal residue" evidence="2">
    <location>
        <position position="102"/>
    </location>
</feature>
<proteinExistence type="predicted"/>
<reference evidence="2" key="1">
    <citation type="submission" date="2020-02" db="EMBL/GenBank/DDBJ databases">
        <authorList>
            <person name="Meier V. D."/>
        </authorList>
    </citation>
    <scope>NUCLEOTIDE SEQUENCE</scope>
    <source>
        <strain evidence="2">AVDCRST_MAG23</strain>
    </source>
</reference>
<feature type="compositionally biased region" description="Low complexity" evidence="1">
    <location>
        <begin position="51"/>
        <end position="66"/>
    </location>
</feature>
<feature type="non-terminal residue" evidence="2">
    <location>
        <position position="1"/>
    </location>
</feature>